<organism evidence="2 3">
    <name type="scientific">Idiomarina abyssalis</name>
    <dbReference type="NCBI Taxonomy" id="86102"/>
    <lineage>
        <taxon>Bacteria</taxon>
        <taxon>Pseudomonadati</taxon>
        <taxon>Pseudomonadota</taxon>
        <taxon>Gammaproteobacteria</taxon>
        <taxon>Alteromonadales</taxon>
        <taxon>Idiomarinaceae</taxon>
        <taxon>Idiomarina</taxon>
    </lineage>
</organism>
<accession>A0A8I1G8K8</accession>
<dbReference type="InterPro" id="IPR026950">
    <property type="entry name" value="Caps_assemb_Wzi"/>
</dbReference>
<dbReference type="Proteomes" id="UP000655994">
    <property type="component" value="Unassembled WGS sequence"/>
</dbReference>
<evidence type="ECO:0000313" key="1">
    <source>
        <dbReference type="EMBL" id="MBJ7267128.1"/>
    </source>
</evidence>
<evidence type="ECO:0000313" key="4">
    <source>
        <dbReference type="Proteomes" id="UP000655994"/>
    </source>
</evidence>
<dbReference type="AlphaFoldDB" id="A0A8I1G8K8"/>
<keyword evidence="4" id="KW-1185">Reference proteome</keyword>
<dbReference type="EMBL" id="JAEMOS010000028">
    <property type="protein sequence ID" value="MBJ7267128.1"/>
    <property type="molecule type" value="Genomic_DNA"/>
</dbReference>
<evidence type="ECO:0000313" key="2">
    <source>
        <dbReference type="EMBL" id="MBJ7315134.1"/>
    </source>
</evidence>
<evidence type="ECO:0008006" key="5">
    <source>
        <dbReference type="Google" id="ProtNLM"/>
    </source>
</evidence>
<dbReference type="RefSeq" id="WP_199494589.1">
    <property type="nucleotide sequence ID" value="NZ_JAEMOO010000018.1"/>
</dbReference>
<dbReference type="InterPro" id="IPR010916">
    <property type="entry name" value="TonB_box_CS"/>
</dbReference>
<evidence type="ECO:0000313" key="3">
    <source>
        <dbReference type="Proteomes" id="UP000621390"/>
    </source>
</evidence>
<dbReference type="EMBL" id="JAEMOP010000002">
    <property type="protein sequence ID" value="MBJ7315134.1"/>
    <property type="molecule type" value="Genomic_DNA"/>
</dbReference>
<dbReference type="InterPro" id="IPR038636">
    <property type="entry name" value="Wzi_sf"/>
</dbReference>
<sequence length="436" mass="49534">MSSNSFIRNTLIIGSFSLLLTPVAVSSVWIEANDVELRNSLTVLAESGLIKTPIQQFPVTWKSLLPELDALEIKELSTTQQLALRHVRHQLSQAQTGPKTRWYIGATDSEQVVQDYGDDIYEEGKISLSRSMHGTNWAARIQVNYRQDPFEGDHKKTLDGSYLAYNLNDWSFSLDSLPLRWGPAEHSSLLFSNNARPMPKIRIDYAPDYPPAGMNPFKISLFSAYQDDGYSDYYQVNGIRFSSQLFQHLWFGISAIEQSADNRPDNRMLTADARTGFDWGSHQFSAYAELGIDRKLESDDKPAYTLGAQWMTGSTERRHSVTVEYSQLDGGTEHDFYSLDENQKQYFLHHQRNPGSPFPRQSQTVSTSYRQFSADGSAWTALLSHSKKKNDETLSRALLRRTEPAFSGLIKLSLQYIDSSSYDNEVGIQISGEWRF</sequence>
<dbReference type="Gene3D" id="2.40.160.130">
    <property type="entry name" value="Capsule assembly protein Wzi"/>
    <property type="match status" value="1"/>
</dbReference>
<gene>
    <name evidence="1" type="ORF">JHC10_09280</name>
    <name evidence="2" type="ORF">JHC11_03880</name>
</gene>
<comment type="caution">
    <text evidence="2">The sequence shown here is derived from an EMBL/GenBank/DDBJ whole genome shotgun (WGS) entry which is preliminary data.</text>
</comment>
<dbReference type="Proteomes" id="UP000621390">
    <property type="component" value="Unassembled WGS sequence"/>
</dbReference>
<dbReference type="PROSITE" id="PS00430">
    <property type="entry name" value="TONB_DEPENDENT_REC_1"/>
    <property type="match status" value="1"/>
</dbReference>
<name>A0A8I1G8K8_9GAMM</name>
<dbReference type="Pfam" id="PF14052">
    <property type="entry name" value="Caps_assemb_Wzi"/>
    <property type="match status" value="1"/>
</dbReference>
<proteinExistence type="predicted"/>
<reference evidence="2 4" key="1">
    <citation type="submission" date="2020-09" db="EMBL/GenBank/DDBJ databases">
        <title>Draft Genomes of Bacterial Isolates from North Pond Shallow Sediments.</title>
        <authorList>
            <person name="Kiel Reese B."/>
            <person name="Mullis M."/>
            <person name="Weisend R.E."/>
        </authorList>
    </citation>
    <scope>NUCLEOTIDE SEQUENCE</scope>
    <source>
        <strain evidence="2">KJE-2</strain>
        <strain evidence="1 4">KJE-3</strain>
    </source>
</reference>
<protein>
    <recommendedName>
        <fullName evidence="5">Capsule assembly Wzi family protein</fullName>
    </recommendedName>
</protein>